<dbReference type="Proteomes" id="UP001607069">
    <property type="component" value="Unassembled WGS sequence"/>
</dbReference>
<comment type="caution">
    <text evidence="1">The sequence shown here is derived from an EMBL/GenBank/DDBJ whole genome shotgun (WGS) entry which is preliminary data.</text>
</comment>
<dbReference type="EMBL" id="JBIHMK010000183">
    <property type="protein sequence ID" value="MFH0251914.1"/>
    <property type="molecule type" value="Genomic_DNA"/>
</dbReference>
<accession>A0ABW7I213</accession>
<reference evidence="1 2" key="1">
    <citation type="submission" date="2024-10" db="EMBL/GenBank/DDBJ databases">
        <authorList>
            <person name="Cho J.-C."/>
        </authorList>
    </citation>
    <scope>NUCLEOTIDE SEQUENCE [LARGE SCALE GENOMIC DNA]</scope>
    <source>
        <strain evidence="1 2">KCTC29696</strain>
    </source>
</reference>
<protein>
    <recommendedName>
        <fullName evidence="3">PIN domain-containing protein</fullName>
    </recommendedName>
</protein>
<keyword evidence="2" id="KW-1185">Reference proteome</keyword>
<gene>
    <name evidence="1" type="ORF">ACG5V6_27360</name>
</gene>
<name>A0ABW7I213_9ACTN</name>
<evidence type="ECO:0008006" key="3">
    <source>
        <dbReference type="Google" id="ProtNLM"/>
    </source>
</evidence>
<dbReference type="Gene3D" id="3.40.50.1010">
    <property type="entry name" value="5'-nuclease"/>
    <property type="match status" value="1"/>
</dbReference>
<dbReference type="RefSeq" id="WP_279951590.1">
    <property type="nucleotide sequence ID" value="NZ_BAABEN010000025.1"/>
</dbReference>
<dbReference type="SUPFAM" id="SSF88723">
    <property type="entry name" value="PIN domain-like"/>
    <property type="match status" value="1"/>
</dbReference>
<proteinExistence type="predicted"/>
<sequence>MTGGGTVYLLDSEGLSQWVRGERRMGFRLKEAHRLGVRVMTASMTLIEAYDPTRYLPAWQWALSRLHVEPVTEEVARDATGLLKETGLHGHKYAIDAALAAVALRQPGAVTVFTSDEDDMRKLCGDRVVVARL</sequence>
<organism evidence="1 2">
    <name type="scientific">Streptomyces chitinivorans</name>
    <dbReference type="NCBI Taxonomy" id="1257027"/>
    <lineage>
        <taxon>Bacteria</taxon>
        <taxon>Bacillati</taxon>
        <taxon>Actinomycetota</taxon>
        <taxon>Actinomycetes</taxon>
        <taxon>Kitasatosporales</taxon>
        <taxon>Streptomycetaceae</taxon>
        <taxon>Streptomyces</taxon>
    </lineage>
</organism>
<evidence type="ECO:0000313" key="1">
    <source>
        <dbReference type="EMBL" id="MFH0251914.1"/>
    </source>
</evidence>
<evidence type="ECO:0000313" key="2">
    <source>
        <dbReference type="Proteomes" id="UP001607069"/>
    </source>
</evidence>
<dbReference type="InterPro" id="IPR029060">
    <property type="entry name" value="PIN-like_dom_sf"/>
</dbReference>